<evidence type="ECO:0000313" key="1">
    <source>
        <dbReference type="EMBL" id="KAI4590123.1"/>
    </source>
</evidence>
<gene>
    <name evidence="1" type="ORF">MJG53_001172</name>
</gene>
<reference evidence="1" key="1">
    <citation type="submission" date="2022-03" db="EMBL/GenBank/DDBJ databases">
        <title>Genomic analyses of argali, domestic sheep and their hybrids provide insights into chromosomal evolution, heterosis and genetic basis of agronomic traits.</title>
        <authorList>
            <person name="Li M."/>
        </authorList>
    </citation>
    <scope>NUCLEOTIDE SEQUENCE</scope>
    <source>
        <strain evidence="1">F1 hybrid</strain>
    </source>
</reference>
<protein>
    <submittedName>
        <fullName evidence="1">Uncharacterized protein</fullName>
    </submittedName>
</protein>
<evidence type="ECO:0000313" key="2">
    <source>
        <dbReference type="Proteomes" id="UP001057279"/>
    </source>
</evidence>
<proteinExistence type="predicted"/>
<name>A0ACB9VKI0_9CETA</name>
<dbReference type="Proteomes" id="UP001057279">
    <property type="component" value="Linkage Group LG01"/>
</dbReference>
<comment type="caution">
    <text evidence="1">The sequence shown here is derived from an EMBL/GenBank/DDBJ whole genome shotgun (WGS) entry which is preliminary data.</text>
</comment>
<organism evidence="1 2">
    <name type="scientific">Ovis ammon polii x Ovis aries</name>
    <dbReference type="NCBI Taxonomy" id="2918886"/>
    <lineage>
        <taxon>Eukaryota</taxon>
        <taxon>Metazoa</taxon>
        <taxon>Chordata</taxon>
        <taxon>Craniata</taxon>
        <taxon>Vertebrata</taxon>
        <taxon>Euteleostomi</taxon>
        <taxon>Mammalia</taxon>
        <taxon>Eutheria</taxon>
        <taxon>Laurasiatheria</taxon>
        <taxon>Artiodactyla</taxon>
        <taxon>Ruminantia</taxon>
        <taxon>Pecora</taxon>
        <taxon>Bovidae</taxon>
        <taxon>Caprinae</taxon>
        <taxon>Ovis</taxon>
    </lineage>
</organism>
<dbReference type="EMBL" id="CM043026">
    <property type="protein sequence ID" value="KAI4590123.1"/>
    <property type="molecule type" value="Genomic_DNA"/>
</dbReference>
<accession>A0ACB9VKI0</accession>
<sequence length="659" mass="74661">MNLFCFSLEVSNFENGKTKRKSIRRSMSESKVFEGKTVNDTIWQEPSKSENDSHIRRLSQLKDLNEDDFLSSHNAHTLQGKKLQGISYQTVKSGDDPVESIGTLKRLQKLVWIKKARVPSLNEMKPTSINLQDEDETLISCMKLAKSQEKKVNVNTRGKEGMEIRLDSISASLVRSSASTRCSLAEMLSHNEGEVQMWNNWKPFPENPLWTYVDFQIDQTGLWDNCFHCTHHPRLKSSCTDMDLPQSWLYIIDSTLLTVFNRFCNTRKCTHSEQCEFKMLKRKPSNVSEKEKHQKPKRSSSFGNFDRFWNNSTAKPDDSTGDEEGGEGTLPYRNSDPTLGTHIEKISLKTSDSLDSLYSGQSSSSGITSCSDGTSNRDSFRLDDDGLYSGPFCGRARVHTDFTPSPYDTDSLKIKKGDIIDIICKTPMGMWTGMLNNKVGNFKFIYVDVISEEAAPKKMKTQRRSGMEKPETLQEFLERIHLQEYTSTLLLNGYETLEDLKDIKESHLIELNIKNPEDRMRLLSAAENLLDEETIQEQESESMPLSLSPGILNKSQLDDCPRDSGCYISSENSDNGCKGSSLELQCCLATYKAPSDEGPIQRVHLDNRLSNDLPVILSCQKAKLTHSIFSSEEGLQFLHNLTSKEQLLGMERGNEQKSD</sequence>
<keyword evidence="2" id="KW-1185">Reference proteome</keyword>